<dbReference type="InterPro" id="IPR040064">
    <property type="entry name" value="MoaA-like"/>
</dbReference>
<evidence type="ECO:0000256" key="11">
    <source>
        <dbReference type="ARBA" id="ARBA00048697"/>
    </source>
</evidence>
<feature type="domain" description="Radical SAM core" evidence="13">
    <location>
        <begin position="9"/>
        <end position="224"/>
    </location>
</feature>
<dbReference type="GO" id="GO:0046872">
    <property type="term" value="F:metal ion binding"/>
    <property type="evidence" value="ECO:0007669"/>
    <property type="project" value="UniProtKB-KW"/>
</dbReference>
<accession>A0A1C3EMH8</accession>
<dbReference type="GO" id="GO:0061799">
    <property type="term" value="F:cyclic pyranopterin monophosphate synthase activity"/>
    <property type="evidence" value="ECO:0007669"/>
    <property type="project" value="TreeGrafter"/>
</dbReference>
<feature type="binding site" evidence="12">
    <location>
        <position position="123"/>
    </location>
    <ligand>
        <name>S-adenosyl-L-methionine</name>
        <dbReference type="ChEBI" id="CHEBI:59789"/>
    </ligand>
</feature>
<evidence type="ECO:0000256" key="4">
    <source>
        <dbReference type="ARBA" id="ARBA00022723"/>
    </source>
</evidence>
<dbReference type="SFLD" id="SFLDG01067">
    <property type="entry name" value="SPASM/twitch_domain_containing"/>
    <property type="match status" value="1"/>
</dbReference>
<keyword evidence="2 12" id="KW-0004">4Fe-4S</keyword>
<comment type="caution">
    <text evidence="14">The sequence shown here is derived from an EMBL/GenBank/DDBJ whole genome shotgun (WGS) entry which is preliminary data.</text>
</comment>
<keyword evidence="15" id="KW-1185">Reference proteome</keyword>
<dbReference type="SFLD" id="SFLDG01383">
    <property type="entry name" value="cyclic_pyranopterin_phosphate"/>
    <property type="match status" value="1"/>
</dbReference>
<dbReference type="UniPathway" id="UPA00344"/>
<comment type="cofactor">
    <cofactor evidence="12">
        <name>[4Fe-4S] cluster</name>
        <dbReference type="ChEBI" id="CHEBI:49883"/>
    </cofactor>
    <text evidence="12">Binds 2 [4Fe-4S] clusters. Binds 1 [4Fe-4S] cluster coordinated with 3 cysteines and an exchangeable S-adenosyl-L-methionine and 1 [4Fe-4S] cluster coordinated with 3 cysteines and the GTP-derived substrate.</text>
</comment>
<evidence type="ECO:0000259" key="13">
    <source>
        <dbReference type="PROSITE" id="PS51918"/>
    </source>
</evidence>
<evidence type="ECO:0000256" key="3">
    <source>
        <dbReference type="ARBA" id="ARBA00022691"/>
    </source>
</evidence>
<dbReference type="PANTHER" id="PTHR22960">
    <property type="entry name" value="MOLYBDOPTERIN COFACTOR SYNTHESIS PROTEIN A"/>
    <property type="match status" value="1"/>
</dbReference>
<feature type="binding site" evidence="12">
    <location>
        <position position="32"/>
    </location>
    <ligand>
        <name>[4Fe-4S] cluster</name>
        <dbReference type="ChEBI" id="CHEBI:49883"/>
        <label>1</label>
        <note>4Fe-4S-S-AdoMet</note>
    </ligand>
</feature>
<dbReference type="GO" id="GO:0061798">
    <property type="term" value="F:GTP 3',8'-cyclase activity"/>
    <property type="evidence" value="ECO:0007669"/>
    <property type="project" value="UniProtKB-UniRule"/>
</dbReference>
<dbReference type="NCBIfam" id="NF001199">
    <property type="entry name" value="PRK00164.2-1"/>
    <property type="match status" value="1"/>
</dbReference>
<comment type="pathway">
    <text evidence="12">Cofactor biosynthesis; molybdopterin biosynthesis.</text>
</comment>
<dbReference type="CDD" id="cd01335">
    <property type="entry name" value="Radical_SAM"/>
    <property type="match status" value="1"/>
</dbReference>
<dbReference type="InterPro" id="IPR058240">
    <property type="entry name" value="rSAM_sf"/>
</dbReference>
<feature type="binding site" evidence="12">
    <location>
        <position position="262"/>
    </location>
    <ligand>
        <name>[4Fe-4S] cluster</name>
        <dbReference type="ChEBI" id="CHEBI:49883"/>
        <label>2</label>
        <note>4Fe-4S-substrate</note>
    </ligand>
</feature>
<dbReference type="GO" id="GO:0006777">
    <property type="term" value="P:Mo-molybdopterin cofactor biosynthetic process"/>
    <property type="evidence" value="ECO:0007669"/>
    <property type="project" value="UniProtKB-UniRule"/>
</dbReference>
<dbReference type="SFLD" id="SFLDG01386">
    <property type="entry name" value="main_SPASM_domain-containing"/>
    <property type="match status" value="1"/>
</dbReference>
<evidence type="ECO:0000313" key="15">
    <source>
        <dbReference type="Proteomes" id="UP000094828"/>
    </source>
</evidence>
<dbReference type="SFLD" id="SFLDS00029">
    <property type="entry name" value="Radical_SAM"/>
    <property type="match status" value="1"/>
</dbReference>
<keyword evidence="7 12" id="KW-0411">Iron-sulfur</keyword>
<evidence type="ECO:0000256" key="9">
    <source>
        <dbReference type="ARBA" id="ARBA00023150"/>
    </source>
</evidence>
<dbReference type="STRING" id="1841610.A6X21_17380"/>
<dbReference type="InterPro" id="IPR013483">
    <property type="entry name" value="MoaA"/>
</dbReference>
<evidence type="ECO:0000313" key="14">
    <source>
        <dbReference type="EMBL" id="ODA34432.1"/>
    </source>
</evidence>
<keyword evidence="9 12" id="KW-0501">Molybdenum cofactor biosynthesis</keyword>
<evidence type="ECO:0000256" key="1">
    <source>
        <dbReference type="ARBA" id="ARBA00012167"/>
    </source>
</evidence>
<dbReference type="Pfam" id="PF06463">
    <property type="entry name" value="Mob_synth_C"/>
    <property type="match status" value="1"/>
</dbReference>
<dbReference type="InterPro" id="IPR006638">
    <property type="entry name" value="Elp3/MiaA/NifB-like_rSAM"/>
</dbReference>
<feature type="binding site" evidence="12">
    <location>
        <position position="276"/>
    </location>
    <ligand>
        <name>[4Fe-4S] cluster</name>
        <dbReference type="ChEBI" id="CHEBI:49883"/>
        <label>2</label>
        <note>4Fe-4S-substrate</note>
    </ligand>
</feature>
<dbReference type="InterPro" id="IPR013785">
    <property type="entry name" value="Aldolase_TIM"/>
</dbReference>
<dbReference type="Pfam" id="PF04055">
    <property type="entry name" value="Radical_SAM"/>
    <property type="match status" value="1"/>
</dbReference>
<feature type="binding site" evidence="12">
    <location>
        <position position="18"/>
    </location>
    <ligand>
        <name>GTP</name>
        <dbReference type="ChEBI" id="CHEBI:37565"/>
    </ligand>
</feature>
<keyword evidence="4 12" id="KW-0479">Metal-binding</keyword>
<dbReference type="PROSITE" id="PS51918">
    <property type="entry name" value="RADICAL_SAM"/>
    <property type="match status" value="1"/>
</dbReference>
<comment type="subunit">
    <text evidence="12">Monomer and homodimer.</text>
</comment>
<dbReference type="EMBL" id="LYDR01000040">
    <property type="protein sequence ID" value="ODA34432.1"/>
    <property type="molecule type" value="Genomic_DNA"/>
</dbReference>
<keyword evidence="5 12" id="KW-0547">Nucleotide-binding</keyword>
<comment type="function">
    <text evidence="12">Catalyzes the cyclization of GTP to (8S)-3',8-cyclo-7,8-dihydroguanosine 5'-triphosphate.</text>
</comment>
<dbReference type="SUPFAM" id="SSF102114">
    <property type="entry name" value="Radical SAM enzymes"/>
    <property type="match status" value="1"/>
</dbReference>
<dbReference type="OrthoDB" id="9763993at2"/>
<evidence type="ECO:0000256" key="2">
    <source>
        <dbReference type="ARBA" id="ARBA00022485"/>
    </source>
</evidence>
<dbReference type="InterPro" id="IPR010505">
    <property type="entry name" value="MoaA_twitch"/>
</dbReference>
<dbReference type="CDD" id="cd21117">
    <property type="entry name" value="Twitch_MoaA"/>
    <property type="match status" value="1"/>
</dbReference>
<dbReference type="SMART" id="SM00729">
    <property type="entry name" value="Elp3"/>
    <property type="match status" value="1"/>
</dbReference>
<keyword evidence="10 12" id="KW-0456">Lyase</keyword>
<evidence type="ECO:0000256" key="8">
    <source>
        <dbReference type="ARBA" id="ARBA00023134"/>
    </source>
</evidence>
<feature type="binding site" evidence="12">
    <location>
        <position position="72"/>
    </location>
    <ligand>
        <name>S-adenosyl-L-methionine</name>
        <dbReference type="ChEBI" id="CHEBI:59789"/>
    </ligand>
</feature>
<feature type="binding site" evidence="12">
    <location>
        <position position="194"/>
    </location>
    <ligand>
        <name>S-adenosyl-L-methionine</name>
        <dbReference type="ChEBI" id="CHEBI:59789"/>
    </ligand>
</feature>
<dbReference type="PROSITE" id="PS01305">
    <property type="entry name" value="MOAA_NIFB_PQQE"/>
    <property type="match status" value="1"/>
</dbReference>
<dbReference type="Gene3D" id="3.20.20.70">
    <property type="entry name" value="Aldolase class I"/>
    <property type="match status" value="1"/>
</dbReference>
<dbReference type="NCBIfam" id="TIGR02666">
    <property type="entry name" value="moaA"/>
    <property type="match status" value="1"/>
</dbReference>
<feature type="binding site" evidence="12">
    <location>
        <position position="29"/>
    </location>
    <ligand>
        <name>[4Fe-4S] cluster</name>
        <dbReference type="ChEBI" id="CHEBI:49883"/>
        <label>1</label>
        <note>4Fe-4S-S-AdoMet</note>
    </ligand>
</feature>
<dbReference type="InterPro" id="IPR007197">
    <property type="entry name" value="rSAM"/>
</dbReference>
<sequence>MSTMTLVDSFGRTHNNLRISVTDRCNIRCFYCMPEGPVQYLPRKHLLTYEEITELVKIFVSLGIDRVRLTGGEPLVRQDLPVLIRSLKAIDGLVDIGLTTNGILLADQAQALQEAGLSRINISLDALDEASFREFARREGLEAVLRGIEAAQRVGLDPIKINAVAVRGLTEKQIIPFGEFALQTGIDVRFIEYMPLDAENQWEREKVLFASEIRQALIEHFGPLTPESTSSREAPATDYTFANGQGQIGFIASVSEPFCNRCNRLRLTADGKLRNCLFSLEETDLKSLLRSEESVDHRQRLIADAIRESVAHKKEGHEINTARFIQPARPMHSIGG</sequence>
<dbReference type="InterPro" id="IPR050105">
    <property type="entry name" value="MoCo_biosynth_MoaA/MoaC"/>
</dbReference>
<dbReference type="AlphaFoldDB" id="A0A1C3EMH8"/>
<feature type="binding site" evidence="12">
    <location>
        <begin position="264"/>
        <end position="266"/>
    </location>
    <ligand>
        <name>GTP</name>
        <dbReference type="ChEBI" id="CHEBI:37565"/>
    </ligand>
</feature>
<dbReference type="HAMAP" id="MF_01225_B">
    <property type="entry name" value="MoaA_B"/>
    <property type="match status" value="1"/>
</dbReference>
<dbReference type="PANTHER" id="PTHR22960:SF0">
    <property type="entry name" value="MOLYBDENUM COFACTOR BIOSYNTHESIS PROTEIN 1"/>
    <property type="match status" value="1"/>
</dbReference>
<keyword evidence="6 12" id="KW-0408">Iron</keyword>
<organism evidence="14 15">
    <name type="scientific">Planctopirus hydrillae</name>
    <dbReference type="NCBI Taxonomy" id="1841610"/>
    <lineage>
        <taxon>Bacteria</taxon>
        <taxon>Pseudomonadati</taxon>
        <taxon>Planctomycetota</taxon>
        <taxon>Planctomycetia</taxon>
        <taxon>Planctomycetales</taxon>
        <taxon>Planctomycetaceae</taxon>
        <taxon>Planctopirus</taxon>
    </lineage>
</organism>
<dbReference type="EC" id="4.1.99.22" evidence="1 12"/>
<dbReference type="GO" id="GO:0051539">
    <property type="term" value="F:4 iron, 4 sulfur cluster binding"/>
    <property type="evidence" value="ECO:0007669"/>
    <property type="project" value="UniProtKB-UniRule"/>
</dbReference>
<feature type="binding site" evidence="12">
    <location>
        <position position="99"/>
    </location>
    <ligand>
        <name>GTP</name>
        <dbReference type="ChEBI" id="CHEBI:37565"/>
    </ligand>
</feature>
<feature type="binding site" evidence="12">
    <location>
        <position position="68"/>
    </location>
    <ligand>
        <name>GTP</name>
        <dbReference type="ChEBI" id="CHEBI:37565"/>
    </ligand>
</feature>
<evidence type="ECO:0000256" key="5">
    <source>
        <dbReference type="ARBA" id="ARBA00022741"/>
    </source>
</evidence>
<feature type="binding site" evidence="12">
    <location>
        <position position="160"/>
    </location>
    <ligand>
        <name>GTP</name>
        <dbReference type="ChEBI" id="CHEBI:37565"/>
    </ligand>
</feature>
<keyword evidence="3 12" id="KW-0949">S-adenosyl-L-methionine</keyword>
<evidence type="ECO:0000256" key="6">
    <source>
        <dbReference type="ARBA" id="ARBA00023004"/>
    </source>
</evidence>
<gene>
    <name evidence="12" type="primary">moaA</name>
    <name evidence="14" type="ORF">A6X21_17380</name>
</gene>
<keyword evidence="8 12" id="KW-0342">GTP-binding</keyword>
<dbReference type="Proteomes" id="UP000094828">
    <property type="component" value="Unassembled WGS sequence"/>
</dbReference>
<evidence type="ECO:0000256" key="12">
    <source>
        <dbReference type="HAMAP-Rule" id="MF_01225"/>
    </source>
</evidence>
<feature type="binding site" evidence="12">
    <location>
        <position position="259"/>
    </location>
    <ligand>
        <name>[4Fe-4S] cluster</name>
        <dbReference type="ChEBI" id="CHEBI:49883"/>
        <label>2</label>
        <note>4Fe-4S-substrate</note>
    </ligand>
</feature>
<evidence type="ECO:0000256" key="10">
    <source>
        <dbReference type="ARBA" id="ARBA00023239"/>
    </source>
</evidence>
<proteinExistence type="inferred from homology"/>
<dbReference type="GO" id="GO:0005525">
    <property type="term" value="F:GTP binding"/>
    <property type="evidence" value="ECO:0007669"/>
    <property type="project" value="UniProtKB-UniRule"/>
</dbReference>
<dbReference type="InterPro" id="IPR000385">
    <property type="entry name" value="MoaA_NifB_PqqE_Fe-S-bd_CS"/>
</dbReference>
<name>A0A1C3EMH8_9PLAN</name>
<protein>
    <recommendedName>
        <fullName evidence="1 12">GTP 3',8-cyclase</fullName>
        <ecNumber evidence="1 12">4.1.99.22</ecNumber>
    </recommendedName>
    <alternativeName>
        <fullName evidence="12">Molybdenum cofactor biosynthesis protein A</fullName>
    </alternativeName>
</protein>
<feature type="binding site" evidence="12">
    <location>
        <position position="25"/>
    </location>
    <ligand>
        <name>[4Fe-4S] cluster</name>
        <dbReference type="ChEBI" id="CHEBI:49883"/>
        <label>1</label>
        <note>4Fe-4S-S-AdoMet</note>
    </ligand>
</feature>
<reference evidence="14 15" key="1">
    <citation type="submission" date="2016-05" db="EMBL/GenBank/DDBJ databases">
        <title>Genomic and physiological characterization of Planctopirus sp. isolated from fresh water lake.</title>
        <authorList>
            <person name="Subhash Y."/>
            <person name="Ramana C."/>
        </authorList>
    </citation>
    <scope>NUCLEOTIDE SEQUENCE [LARGE SCALE GENOMIC DNA]</scope>
    <source>
        <strain evidence="14 15">JC280</strain>
    </source>
</reference>
<comment type="similarity">
    <text evidence="12">Belongs to the radical SAM superfamily. MoaA family.</text>
</comment>
<evidence type="ECO:0000256" key="7">
    <source>
        <dbReference type="ARBA" id="ARBA00023014"/>
    </source>
</evidence>
<dbReference type="GO" id="GO:1904047">
    <property type="term" value="F:S-adenosyl-L-methionine binding"/>
    <property type="evidence" value="ECO:0007669"/>
    <property type="project" value="UniProtKB-UniRule"/>
</dbReference>
<feature type="binding site" evidence="12">
    <location>
        <position position="31"/>
    </location>
    <ligand>
        <name>S-adenosyl-L-methionine</name>
        <dbReference type="ChEBI" id="CHEBI:59789"/>
    </ligand>
</feature>
<comment type="catalytic activity">
    <reaction evidence="11 12">
        <text>GTP + AH2 + S-adenosyl-L-methionine = (8S)-3',8-cyclo-7,8-dihydroguanosine 5'-triphosphate + 5'-deoxyadenosine + L-methionine + A + H(+)</text>
        <dbReference type="Rhea" id="RHEA:49576"/>
        <dbReference type="ChEBI" id="CHEBI:13193"/>
        <dbReference type="ChEBI" id="CHEBI:15378"/>
        <dbReference type="ChEBI" id="CHEBI:17319"/>
        <dbReference type="ChEBI" id="CHEBI:17499"/>
        <dbReference type="ChEBI" id="CHEBI:37565"/>
        <dbReference type="ChEBI" id="CHEBI:57844"/>
        <dbReference type="ChEBI" id="CHEBI:59789"/>
        <dbReference type="ChEBI" id="CHEBI:131766"/>
        <dbReference type="EC" id="4.1.99.22"/>
    </reaction>
</comment>